<dbReference type="OrthoDB" id="2403413at2"/>
<gene>
    <name evidence="2" type="ORF">ERX37_02150</name>
</gene>
<reference evidence="2 3" key="1">
    <citation type="submission" date="2019-01" db="EMBL/GenBank/DDBJ databases">
        <title>Draft genome sequences of the type strains of six Macrococcus species.</title>
        <authorList>
            <person name="Mazhar S."/>
            <person name="Altermann E."/>
            <person name="Hill C."/>
            <person name="Mcauliffe O."/>
        </authorList>
    </citation>
    <scope>NUCLEOTIDE SEQUENCE [LARGE SCALE GENOMIC DNA]</scope>
    <source>
        <strain evidence="2 3">CCM4809</strain>
    </source>
</reference>
<organism evidence="2 3">
    <name type="scientific">Macrococcus hajekii</name>
    <dbReference type="NCBI Taxonomy" id="198482"/>
    <lineage>
        <taxon>Bacteria</taxon>
        <taxon>Bacillati</taxon>
        <taxon>Bacillota</taxon>
        <taxon>Bacilli</taxon>
        <taxon>Bacillales</taxon>
        <taxon>Staphylococcaceae</taxon>
        <taxon>Macrococcus</taxon>
    </lineage>
</organism>
<keyword evidence="1" id="KW-1133">Transmembrane helix</keyword>
<protein>
    <submittedName>
        <fullName evidence="2">DUF2759 domain-containing protein</fullName>
    </submittedName>
</protein>
<dbReference type="Proteomes" id="UP000295328">
    <property type="component" value="Unassembled WGS sequence"/>
</dbReference>
<dbReference type="AlphaFoldDB" id="A0A4R6BML2"/>
<evidence type="ECO:0000313" key="3">
    <source>
        <dbReference type="Proteomes" id="UP000295328"/>
    </source>
</evidence>
<keyword evidence="1" id="KW-0812">Transmembrane</keyword>
<keyword evidence="1" id="KW-0472">Membrane</keyword>
<keyword evidence="3" id="KW-1185">Reference proteome</keyword>
<feature type="transmembrane region" description="Helical" evidence="1">
    <location>
        <begin position="12"/>
        <end position="36"/>
    </location>
</feature>
<dbReference type="InterPro" id="IPR024490">
    <property type="entry name" value="DUF2759"/>
</dbReference>
<dbReference type="RefSeq" id="WP_133429000.1">
    <property type="nucleotide sequence ID" value="NZ_BMCC01000002.1"/>
</dbReference>
<feature type="transmembrane region" description="Helical" evidence="1">
    <location>
        <begin position="48"/>
        <end position="74"/>
    </location>
</feature>
<proteinExistence type="predicted"/>
<sequence>MPFIDTGKLGKLFGIDIHIGVNFFAILMFLVFLLALKGLMYSFKTKNILGIIFGLLAAASFGFFSIATILTYGYPILHH</sequence>
<dbReference type="Pfam" id="PF10958">
    <property type="entry name" value="DUF2759"/>
    <property type="match status" value="1"/>
</dbReference>
<comment type="caution">
    <text evidence="2">The sequence shown here is derived from an EMBL/GenBank/DDBJ whole genome shotgun (WGS) entry which is preliminary data.</text>
</comment>
<accession>A0A4R6BML2</accession>
<name>A0A4R6BML2_9STAP</name>
<dbReference type="EMBL" id="SCWE01000001">
    <property type="protein sequence ID" value="TDM02912.1"/>
    <property type="molecule type" value="Genomic_DNA"/>
</dbReference>
<evidence type="ECO:0000313" key="2">
    <source>
        <dbReference type="EMBL" id="TDM02912.1"/>
    </source>
</evidence>
<evidence type="ECO:0000256" key="1">
    <source>
        <dbReference type="SAM" id="Phobius"/>
    </source>
</evidence>